<gene>
    <name evidence="2" type="ORF">P800_03172</name>
</gene>
<protein>
    <recommendedName>
        <fullName evidence="1">Knr4/Smi1-like domain-containing protein</fullName>
    </recommendedName>
</protein>
<dbReference type="EMBL" id="AYHO01000007">
    <property type="protein sequence ID" value="ESJ93770.1"/>
    <property type="molecule type" value="Genomic_DNA"/>
</dbReference>
<dbReference type="Proteomes" id="UP000018465">
    <property type="component" value="Unassembled WGS sequence"/>
</dbReference>
<sequence>MNIDVSRDHGLIDRKIIENYAKSIGYKFPKSYVELLSKHNGLTPQKNYFEFLDHNNEITDRDVYFYSYGYEEIEIWDEEDRIKYEDSIKKYEAIELNQPDEDMYEFMDKHIVIFGKCAGGDLLAFDYRDELNTDEPPITLIYHDDLIEISPTENKLRTIKLANNFTSFMALLKEDNF</sequence>
<comment type="caution">
    <text evidence="2">The sequence shown here is derived from an EMBL/GenBank/DDBJ whole genome shotgun (WGS) entry which is preliminary data.</text>
</comment>
<dbReference type="RefSeq" id="WP_004647763.1">
    <property type="nucleotide sequence ID" value="NZ_KI530566.1"/>
</dbReference>
<organism evidence="2 3">
    <name type="scientific">Acinetobacter lwoffii NCTC 5866 = CIP 64.10 = NIPH 512</name>
    <dbReference type="NCBI Taxonomy" id="981327"/>
    <lineage>
        <taxon>Bacteria</taxon>
        <taxon>Pseudomonadati</taxon>
        <taxon>Pseudomonadota</taxon>
        <taxon>Gammaproteobacteria</taxon>
        <taxon>Moraxellales</taxon>
        <taxon>Moraxellaceae</taxon>
        <taxon>Acinetobacter</taxon>
    </lineage>
</organism>
<name>A0ABN0PTD7_ACILW</name>
<dbReference type="Gene3D" id="3.40.1580.10">
    <property type="entry name" value="SMI1/KNR4-like"/>
    <property type="match status" value="1"/>
</dbReference>
<dbReference type="InterPro" id="IPR037883">
    <property type="entry name" value="Knr4/Smi1-like_sf"/>
</dbReference>
<keyword evidence="3" id="KW-1185">Reference proteome</keyword>
<feature type="domain" description="Knr4/Smi1-like" evidence="1">
    <location>
        <begin position="11"/>
        <end position="171"/>
    </location>
</feature>
<dbReference type="Pfam" id="PF09346">
    <property type="entry name" value="SMI1_KNR4"/>
    <property type="match status" value="1"/>
</dbReference>
<evidence type="ECO:0000313" key="3">
    <source>
        <dbReference type="Proteomes" id="UP000018465"/>
    </source>
</evidence>
<evidence type="ECO:0000313" key="2">
    <source>
        <dbReference type="EMBL" id="ESJ93770.1"/>
    </source>
</evidence>
<evidence type="ECO:0000259" key="1">
    <source>
        <dbReference type="SMART" id="SM00860"/>
    </source>
</evidence>
<proteinExistence type="predicted"/>
<accession>A0ABN0PTD7</accession>
<dbReference type="InterPro" id="IPR018958">
    <property type="entry name" value="Knr4/Smi1-like_dom"/>
</dbReference>
<reference evidence="2 3" key="1">
    <citation type="submission" date="2013-10" db="EMBL/GenBank/DDBJ databases">
        <title>The Genome Sequence of Acinetobacter lwoffii NIPH 512.</title>
        <authorList>
            <consortium name="The Broad Institute Genomics Platform"/>
            <consortium name="The Broad Institute Genome Sequencing Center for Infectious Disease"/>
            <person name="Cerqueira G."/>
            <person name="Feldgarden M."/>
            <person name="Courvalin P."/>
            <person name="Grillot-Courvalin C."/>
            <person name="Clermont D."/>
            <person name="Rocha E."/>
            <person name="Yoon E.-J."/>
            <person name="Nemec A."/>
            <person name="Young S.K."/>
            <person name="Zeng Q."/>
            <person name="Gargeya S."/>
            <person name="Fitzgerald M."/>
            <person name="Abouelleil A."/>
            <person name="Alvarado L."/>
            <person name="Berlin A.M."/>
            <person name="Chapman S.B."/>
            <person name="Gainer-Dewar J."/>
            <person name="Goldberg J."/>
            <person name="Gnerre S."/>
            <person name="Griggs A."/>
            <person name="Gujja S."/>
            <person name="Hansen M."/>
            <person name="Howarth C."/>
            <person name="Imamovic A."/>
            <person name="Ireland A."/>
            <person name="Larimer J."/>
            <person name="McCowan C."/>
            <person name="Murphy C."/>
            <person name="Pearson M."/>
            <person name="Poon T.W."/>
            <person name="Priest M."/>
            <person name="Roberts A."/>
            <person name="Saif S."/>
            <person name="Shea T."/>
            <person name="Sykes S."/>
            <person name="Wortman J."/>
            <person name="Nusbaum C."/>
            <person name="Birren B."/>
        </authorList>
    </citation>
    <scope>NUCLEOTIDE SEQUENCE [LARGE SCALE GENOMIC DNA]</scope>
    <source>
        <strain evidence="2 3">NIPH 512</strain>
    </source>
</reference>
<dbReference type="SMART" id="SM00860">
    <property type="entry name" value="SMI1_KNR4"/>
    <property type="match status" value="1"/>
</dbReference>
<dbReference type="SUPFAM" id="SSF160631">
    <property type="entry name" value="SMI1/KNR4-like"/>
    <property type="match status" value="1"/>
</dbReference>